<dbReference type="OrthoDB" id="7013677at2"/>
<dbReference type="RefSeq" id="WP_105534363.1">
    <property type="nucleotide sequence ID" value="NZ_PUGF01000040.1"/>
</dbReference>
<keyword evidence="2" id="KW-1185">Reference proteome</keyword>
<dbReference type="AlphaFoldDB" id="A0A2S9GSG6"/>
<organism evidence="1 2">
    <name type="scientific">Solimicrobium silvestre</name>
    <dbReference type="NCBI Taxonomy" id="2099400"/>
    <lineage>
        <taxon>Bacteria</taxon>
        <taxon>Pseudomonadati</taxon>
        <taxon>Pseudomonadota</taxon>
        <taxon>Betaproteobacteria</taxon>
        <taxon>Burkholderiales</taxon>
        <taxon>Oxalobacteraceae</taxon>
        <taxon>Solimicrobium</taxon>
    </lineage>
</organism>
<gene>
    <name evidence="1" type="ORF">S2091_4640</name>
</gene>
<evidence type="ECO:0000313" key="1">
    <source>
        <dbReference type="EMBL" id="PRC90657.1"/>
    </source>
</evidence>
<dbReference type="EMBL" id="PUGF01000040">
    <property type="protein sequence ID" value="PRC90657.1"/>
    <property type="molecule type" value="Genomic_DNA"/>
</dbReference>
<dbReference type="Proteomes" id="UP000237839">
    <property type="component" value="Unassembled WGS sequence"/>
</dbReference>
<reference evidence="1 2" key="1">
    <citation type="submission" date="2018-02" db="EMBL/GenBank/DDBJ databases">
        <title>Solimicrobium silvestre gen. nov., sp. nov., isolated from alpine forest soil.</title>
        <authorList>
            <person name="Margesin R."/>
            <person name="Albuquerque L."/>
            <person name="Zhang D.-C."/>
            <person name="Froufe H.J.C."/>
            <person name="Severino R."/>
            <person name="Roxo I."/>
            <person name="Egas C."/>
            <person name="Da Costa M.S."/>
        </authorList>
    </citation>
    <scope>NUCLEOTIDE SEQUENCE [LARGE SCALE GENOMIC DNA]</scope>
    <source>
        <strain evidence="1 2">S20-91</strain>
    </source>
</reference>
<name>A0A2S9GSG6_9BURK</name>
<comment type="caution">
    <text evidence="1">The sequence shown here is derived from an EMBL/GenBank/DDBJ whole genome shotgun (WGS) entry which is preliminary data.</text>
</comment>
<sequence length="182" mass="20109">MMNLELDWAAPIVPGQSMMGLHLGMSYSDVLTALQFYRVDVSEGNNDFLVRIKNSPLLLVEMLSDGIILRDTISKSPNATSFDKLFVMGFKEGVLVHLMTSLIYGASFDYYKGLIFGKVGIGSPVANIRKFCEVEFDSGDELFYPIDDAFVGFSIGGSCSSLEEDPDQLVSYIRIYVSALNN</sequence>
<protein>
    <submittedName>
        <fullName evidence="1">Uncharacterized protein</fullName>
    </submittedName>
</protein>
<evidence type="ECO:0000313" key="2">
    <source>
        <dbReference type="Proteomes" id="UP000237839"/>
    </source>
</evidence>
<proteinExistence type="predicted"/>
<accession>A0A2S9GSG6</accession>